<accession>A0A0C3GQ93</accession>
<dbReference type="OrthoDB" id="5840532at2759"/>
<dbReference type="Gene3D" id="3.40.50.720">
    <property type="entry name" value="NAD(P)-binding Rossmann-like Domain"/>
    <property type="match status" value="1"/>
</dbReference>
<keyword evidence="4" id="KW-1185">Reference proteome</keyword>
<evidence type="ECO:0000313" key="4">
    <source>
        <dbReference type="Proteomes" id="UP000054321"/>
    </source>
</evidence>
<protein>
    <submittedName>
        <fullName evidence="3">Uncharacterized protein</fullName>
    </submittedName>
</protein>
<dbReference type="SUPFAM" id="SSF51735">
    <property type="entry name" value="NAD(P)-binding Rossmann-fold domains"/>
    <property type="match status" value="1"/>
</dbReference>
<evidence type="ECO:0000256" key="1">
    <source>
        <dbReference type="ARBA" id="ARBA00006484"/>
    </source>
</evidence>
<dbReference type="PANTHER" id="PTHR43669:SF3">
    <property type="entry name" value="ALCOHOL DEHYDROGENASE, PUTATIVE (AFU_ORTHOLOGUE AFUA_3G03445)-RELATED"/>
    <property type="match status" value="1"/>
</dbReference>
<name>A0A0C3GQ93_OIDMZ</name>
<dbReference type="EMBL" id="KN832894">
    <property type="protein sequence ID" value="KIM93569.1"/>
    <property type="molecule type" value="Genomic_DNA"/>
</dbReference>
<keyword evidence="2" id="KW-0560">Oxidoreductase</keyword>
<dbReference type="InParanoid" id="A0A0C3GQ93"/>
<dbReference type="PRINTS" id="PR00081">
    <property type="entry name" value="GDHRDH"/>
</dbReference>
<comment type="similarity">
    <text evidence="1">Belongs to the short-chain dehydrogenases/reductases (SDR) family.</text>
</comment>
<evidence type="ECO:0000256" key="2">
    <source>
        <dbReference type="ARBA" id="ARBA00023002"/>
    </source>
</evidence>
<proteinExistence type="inferred from homology"/>
<dbReference type="CDD" id="cd05233">
    <property type="entry name" value="SDR_c"/>
    <property type="match status" value="1"/>
</dbReference>
<reference evidence="3 4" key="1">
    <citation type="submission" date="2014-04" db="EMBL/GenBank/DDBJ databases">
        <authorList>
            <consortium name="DOE Joint Genome Institute"/>
            <person name="Kuo A."/>
            <person name="Martino E."/>
            <person name="Perotto S."/>
            <person name="Kohler A."/>
            <person name="Nagy L.G."/>
            <person name="Floudas D."/>
            <person name="Copeland A."/>
            <person name="Barry K.W."/>
            <person name="Cichocki N."/>
            <person name="Veneault-Fourrey C."/>
            <person name="LaButti K."/>
            <person name="Lindquist E.A."/>
            <person name="Lipzen A."/>
            <person name="Lundell T."/>
            <person name="Morin E."/>
            <person name="Murat C."/>
            <person name="Sun H."/>
            <person name="Tunlid A."/>
            <person name="Henrissat B."/>
            <person name="Grigoriev I.V."/>
            <person name="Hibbett D.S."/>
            <person name="Martin F."/>
            <person name="Nordberg H.P."/>
            <person name="Cantor M.N."/>
            <person name="Hua S.X."/>
        </authorList>
    </citation>
    <scope>NUCLEOTIDE SEQUENCE [LARGE SCALE GENOMIC DNA]</scope>
    <source>
        <strain evidence="3 4">Zn</strain>
    </source>
</reference>
<dbReference type="HOGENOM" id="CLU_010194_2_1_1"/>
<gene>
    <name evidence="3" type="ORF">OIDMADRAFT_80189</name>
</gene>
<reference evidence="4" key="2">
    <citation type="submission" date="2015-01" db="EMBL/GenBank/DDBJ databases">
        <title>Evolutionary Origins and Diversification of the Mycorrhizal Mutualists.</title>
        <authorList>
            <consortium name="DOE Joint Genome Institute"/>
            <consortium name="Mycorrhizal Genomics Consortium"/>
            <person name="Kohler A."/>
            <person name="Kuo A."/>
            <person name="Nagy L.G."/>
            <person name="Floudas D."/>
            <person name="Copeland A."/>
            <person name="Barry K.W."/>
            <person name="Cichocki N."/>
            <person name="Veneault-Fourrey C."/>
            <person name="LaButti K."/>
            <person name="Lindquist E.A."/>
            <person name="Lipzen A."/>
            <person name="Lundell T."/>
            <person name="Morin E."/>
            <person name="Murat C."/>
            <person name="Riley R."/>
            <person name="Ohm R."/>
            <person name="Sun H."/>
            <person name="Tunlid A."/>
            <person name="Henrissat B."/>
            <person name="Grigoriev I.V."/>
            <person name="Hibbett D.S."/>
            <person name="Martin F."/>
        </authorList>
    </citation>
    <scope>NUCLEOTIDE SEQUENCE [LARGE SCALE GENOMIC DNA]</scope>
    <source>
        <strain evidence="4">Zn</strain>
    </source>
</reference>
<dbReference type="GO" id="GO:0016491">
    <property type="term" value="F:oxidoreductase activity"/>
    <property type="evidence" value="ECO:0007669"/>
    <property type="project" value="UniProtKB-KW"/>
</dbReference>
<dbReference type="STRING" id="913774.A0A0C3GQ93"/>
<dbReference type="InterPro" id="IPR036291">
    <property type="entry name" value="NAD(P)-bd_dom_sf"/>
</dbReference>
<evidence type="ECO:0000313" key="3">
    <source>
        <dbReference type="EMBL" id="KIM93569.1"/>
    </source>
</evidence>
<dbReference type="Pfam" id="PF00106">
    <property type="entry name" value="adh_short"/>
    <property type="match status" value="1"/>
</dbReference>
<feature type="non-terminal residue" evidence="3">
    <location>
        <position position="195"/>
    </location>
</feature>
<organism evidence="3 4">
    <name type="scientific">Oidiodendron maius (strain Zn)</name>
    <dbReference type="NCBI Taxonomy" id="913774"/>
    <lineage>
        <taxon>Eukaryota</taxon>
        <taxon>Fungi</taxon>
        <taxon>Dikarya</taxon>
        <taxon>Ascomycota</taxon>
        <taxon>Pezizomycotina</taxon>
        <taxon>Leotiomycetes</taxon>
        <taxon>Leotiomycetes incertae sedis</taxon>
        <taxon>Myxotrichaceae</taxon>
        <taxon>Oidiodendron</taxon>
    </lineage>
</organism>
<sequence length="195" mass="21022">MLDFKDKLILVTGAGRGIGRAVAFEYASQGARLIIIDVLEDILQETAEAMRQKGYIVHDFQCDLASDTAVASLGLRIIQDIGVPDILHNNAFFSTSGTIENIDLDAVRKAFEVSVLGYLRIVKAFVTQMIERKSGWIVNTASPNGIAPPLQFAENGIPYNLCKAADISISQSMAATLKQYGIGVTVLYPGAVATE</sequence>
<dbReference type="Proteomes" id="UP000054321">
    <property type="component" value="Unassembled WGS sequence"/>
</dbReference>
<dbReference type="PANTHER" id="PTHR43669">
    <property type="entry name" value="5-KETO-D-GLUCONATE 5-REDUCTASE"/>
    <property type="match status" value="1"/>
</dbReference>
<dbReference type="InterPro" id="IPR002347">
    <property type="entry name" value="SDR_fam"/>
</dbReference>
<dbReference type="AlphaFoldDB" id="A0A0C3GQ93"/>